<dbReference type="PROSITE" id="PS00802">
    <property type="entry name" value="TRANSKETOLASE_2"/>
    <property type="match status" value="1"/>
</dbReference>
<dbReference type="Pfam" id="PF02779">
    <property type="entry name" value="Transket_pyr"/>
    <property type="match status" value="1"/>
</dbReference>
<dbReference type="OrthoDB" id="10267175at2759"/>
<dbReference type="CDD" id="cd07033">
    <property type="entry name" value="TPP_PYR_DXS_TK_like"/>
    <property type="match status" value="1"/>
</dbReference>
<dbReference type="InterPro" id="IPR029061">
    <property type="entry name" value="THDP-binding"/>
</dbReference>
<reference evidence="11" key="1">
    <citation type="submission" date="2021-03" db="EMBL/GenBank/DDBJ databases">
        <authorList>
            <person name="Tagirdzhanova G."/>
        </authorList>
    </citation>
    <scope>NUCLEOTIDE SEQUENCE</scope>
</reference>
<dbReference type="FunFam" id="3.40.50.970:FF:000004">
    <property type="entry name" value="Transketolase"/>
    <property type="match status" value="1"/>
</dbReference>
<comment type="cofactor">
    <cofactor evidence="3">
        <name>thiamine diphosphate</name>
        <dbReference type="ChEBI" id="CHEBI:58937"/>
    </cofactor>
</comment>
<dbReference type="InterPro" id="IPR005475">
    <property type="entry name" value="Transketolase-like_Pyr-bd"/>
</dbReference>
<evidence type="ECO:0000256" key="3">
    <source>
        <dbReference type="ARBA" id="ARBA00001964"/>
    </source>
</evidence>
<dbReference type="GO" id="GO:0005634">
    <property type="term" value="C:nucleus"/>
    <property type="evidence" value="ECO:0007669"/>
    <property type="project" value="TreeGrafter"/>
</dbReference>
<dbReference type="Gene3D" id="3.40.50.970">
    <property type="match status" value="2"/>
</dbReference>
<dbReference type="Pfam" id="PF22613">
    <property type="entry name" value="Transketolase_C_1"/>
    <property type="match status" value="1"/>
</dbReference>
<dbReference type="SMART" id="SM00861">
    <property type="entry name" value="Transket_pyr"/>
    <property type="match status" value="1"/>
</dbReference>
<dbReference type="InterPro" id="IPR020826">
    <property type="entry name" value="Transketolase_BS"/>
</dbReference>
<comment type="cofactor">
    <cofactor evidence="1">
        <name>Co(2+)</name>
        <dbReference type="ChEBI" id="CHEBI:48828"/>
    </cofactor>
</comment>
<dbReference type="Gene3D" id="3.40.50.920">
    <property type="match status" value="1"/>
</dbReference>
<comment type="cofactor">
    <cofactor evidence="2">
        <name>Mg(2+)</name>
        <dbReference type="ChEBI" id="CHEBI:18420"/>
    </cofactor>
</comment>
<evidence type="ECO:0000256" key="2">
    <source>
        <dbReference type="ARBA" id="ARBA00001946"/>
    </source>
</evidence>
<dbReference type="PANTHER" id="PTHR43522:SF6">
    <property type="entry name" value="TRANSKETOLASE-LIKE PYRIMIDINE-BINDING DOMAIN-CONTAINING PROTEIN-RELATED"/>
    <property type="match status" value="1"/>
</dbReference>
<dbReference type="GO" id="GO:0006098">
    <property type="term" value="P:pentose-phosphate shunt"/>
    <property type="evidence" value="ECO:0007669"/>
    <property type="project" value="TreeGrafter"/>
</dbReference>
<proteinExistence type="inferred from homology"/>
<dbReference type="GO" id="GO:0004802">
    <property type="term" value="F:transketolase activity"/>
    <property type="evidence" value="ECO:0007669"/>
    <property type="project" value="TreeGrafter"/>
</dbReference>
<dbReference type="InterPro" id="IPR005474">
    <property type="entry name" value="Transketolase_N"/>
</dbReference>
<dbReference type="EMBL" id="CAJPDQ010000008">
    <property type="protein sequence ID" value="CAF9913558.1"/>
    <property type="molecule type" value="Genomic_DNA"/>
</dbReference>
<keyword evidence="8" id="KW-0786">Thiamine pyrophosphate</keyword>
<comment type="caution">
    <text evidence="11">The sequence shown here is derived from an EMBL/GenBank/DDBJ whole genome shotgun (WGS) entry which is preliminary data.</text>
</comment>
<dbReference type="InterPro" id="IPR055152">
    <property type="entry name" value="Transketolase-like_C_2"/>
</dbReference>
<evidence type="ECO:0000256" key="8">
    <source>
        <dbReference type="ARBA" id="ARBA00023052"/>
    </source>
</evidence>
<dbReference type="InterPro" id="IPR033247">
    <property type="entry name" value="Transketolase_fam"/>
</dbReference>
<dbReference type="InterPro" id="IPR049557">
    <property type="entry name" value="Transketolase_CS"/>
</dbReference>
<organism evidence="11 12">
    <name type="scientific">Gomphillus americanus</name>
    <dbReference type="NCBI Taxonomy" id="1940652"/>
    <lineage>
        <taxon>Eukaryota</taxon>
        <taxon>Fungi</taxon>
        <taxon>Dikarya</taxon>
        <taxon>Ascomycota</taxon>
        <taxon>Pezizomycotina</taxon>
        <taxon>Lecanoromycetes</taxon>
        <taxon>OSLEUM clade</taxon>
        <taxon>Ostropomycetidae</taxon>
        <taxon>Ostropales</taxon>
        <taxon>Graphidaceae</taxon>
        <taxon>Gomphilloideae</taxon>
        <taxon>Gomphillus</taxon>
    </lineage>
</organism>
<feature type="compositionally biased region" description="Polar residues" evidence="9">
    <location>
        <begin position="557"/>
        <end position="569"/>
    </location>
</feature>
<dbReference type="SUPFAM" id="SSF52922">
    <property type="entry name" value="TK C-terminal domain-like"/>
    <property type="match status" value="1"/>
</dbReference>
<feature type="region of interest" description="Disordered" evidence="9">
    <location>
        <begin position="557"/>
        <end position="582"/>
    </location>
</feature>
<dbReference type="AlphaFoldDB" id="A0A8H3F0I2"/>
<evidence type="ECO:0000256" key="6">
    <source>
        <dbReference type="ARBA" id="ARBA00022723"/>
    </source>
</evidence>
<gene>
    <name evidence="11" type="ORF">GOMPHAMPRED_007963</name>
</gene>
<dbReference type="PANTHER" id="PTHR43522">
    <property type="entry name" value="TRANSKETOLASE"/>
    <property type="match status" value="1"/>
</dbReference>
<feature type="compositionally biased region" description="Polar residues" evidence="9">
    <location>
        <begin position="1"/>
        <end position="23"/>
    </location>
</feature>
<evidence type="ECO:0000256" key="9">
    <source>
        <dbReference type="SAM" id="MobiDB-lite"/>
    </source>
</evidence>
<dbReference type="Proteomes" id="UP000664169">
    <property type="component" value="Unassembled WGS sequence"/>
</dbReference>
<evidence type="ECO:0000313" key="12">
    <source>
        <dbReference type="Proteomes" id="UP000664169"/>
    </source>
</evidence>
<keyword evidence="5" id="KW-0808">Transferase</keyword>
<accession>A0A8H3F0I2</accession>
<sequence length="769" mass="84195">MAPELQTESHVNGTSAKNVNGENGTKFPEKDRHSLVLSSFRCLVADIVQQFDGGHPGGAMGMAAMGIALWKYTMRYSPSNPNWFNRDRFVLSNGHCCIFQYCFLHLTGYSSMTKAQLLNYHSKEYNSLCPGHPEREIDGIEVTTGPLGQGIANAVGLAVASTHLAATYNRPGFDVVDNFIYCTVGDACLQEGVGLEALSLAGHWKLKNLIVLYDNNQITCDGSVDLCNTEDIDAKMKATGWNVIDIADANYDIESIVTALEQAKQSDKPTFINCRTIIGIGSAVQGKAAAHGASFGKDDVKSIKKHFNMDPEEHFIIPEAVQKFYAPLLEQGKKLEADYEDLLSRYAKAHPDLAEDFALRRAGKFAKNWEDLIPKIADIKTDNLPSRKSGGLVCNPLAQNINSFVVGTADLSPSVSMIWKDKRDFQHPDLRTECEINGDYTGRYLHYGVREHAMVAISNGLAAYNHGTIVPVTSTFLIFYMYAAPAVRMSALQRLPTLHIATHDCIGAGEDGPTHQPIALPTFFRSLPHVLFFRPADTEETAGAFISALQHFSLPSSQNAVPSHNSTNNSPSEKDPEESEPLTSIISLSRHNLTQLHAAHDKHPLPAALTSRAGVLKGGYTIHDPTDAKLTLLSTGSELALTCSIAALLQEKYSLPTRVVSMPCLPLFDKQSASYKSSVLPRRKMPHAVIEAYTLRGWERYADAGWGMTTFGRSGPGSETYGWFGFEKENIASAVTTWIKEGEKTGDGMWWLGGWTELAEGWKFGGAAP</sequence>
<keyword evidence="6" id="KW-0479">Metal-binding</keyword>
<dbReference type="PROSITE" id="PS00801">
    <property type="entry name" value="TRANSKETOLASE_1"/>
    <property type="match status" value="1"/>
</dbReference>
<dbReference type="Pfam" id="PF00456">
    <property type="entry name" value="Transketolase_N"/>
    <property type="match status" value="1"/>
</dbReference>
<keyword evidence="7" id="KW-0460">Magnesium</keyword>
<feature type="domain" description="Transketolase-like pyrimidine-binding" evidence="10">
    <location>
        <begin position="384"/>
        <end position="563"/>
    </location>
</feature>
<evidence type="ECO:0000256" key="5">
    <source>
        <dbReference type="ARBA" id="ARBA00022679"/>
    </source>
</evidence>
<evidence type="ECO:0000256" key="7">
    <source>
        <dbReference type="ARBA" id="ARBA00022842"/>
    </source>
</evidence>
<feature type="region of interest" description="Disordered" evidence="9">
    <location>
        <begin position="1"/>
        <end position="29"/>
    </location>
</feature>
<evidence type="ECO:0000259" key="10">
    <source>
        <dbReference type="SMART" id="SM00861"/>
    </source>
</evidence>
<name>A0A8H3F0I2_9LECA</name>
<dbReference type="CDD" id="cd02012">
    <property type="entry name" value="TPP_TK"/>
    <property type="match status" value="1"/>
</dbReference>
<dbReference type="SUPFAM" id="SSF52518">
    <property type="entry name" value="Thiamin diphosphate-binding fold (THDP-binding)"/>
    <property type="match status" value="2"/>
</dbReference>
<dbReference type="GO" id="GO:0046872">
    <property type="term" value="F:metal ion binding"/>
    <property type="evidence" value="ECO:0007669"/>
    <property type="project" value="UniProtKB-KW"/>
</dbReference>
<evidence type="ECO:0000313" key="11">
    <source>
        <dbReference type="EMBL" id="CAF9913558.1"/>
    </source>
</evidence>
<evidence type="ECO:0000256" key="4">
    <source>
        <dbReference type="ARBA" id="ARBA00007131"/>
    </source>
</evidence>
<keyword evidence="12" id="KW-1185">Reference proteome</keyword>
<protein>
    <recommendedName>
        <fullName evidence="10">Transketolase-like pyrimidine-binding domain-containing protein</fullName>
    </recommendedName>
</protein>
<evidence type="ECO:0000256" key="1">
    <source>
        <dbReference type="ARBA" id="ARBA00001941"/>
    </source>
</evidence>
<comment type="similarity">
    <text evidence="4">Belongs to the transketolase family.</text>
</comment>
<dbReference type="InterPro" id="IPR009014">
    <property type="entry name" value="Transketo_C/PFOR_II"/>
</dbReference>
<dbReference type="GO" id="GO:0005829">
    <property type="term" value="C:cytosol"/>
    <property type="evidence" value="ECO:0007669"/>
    <property type="project" value="TreeGrafter"/>
</dbReference>